<dbReference type="InterPro" id="IPR008858">
    <property type="entry name" value="TROVE_dom"/>
</dbReference>
<dbReference type="KEGG" id="schf:IPT68_32665"/>
<dbReference type="Proteomes" id="UP000594008">
    <property type="component" value="Chromosome"/>
</dbReference>
<dbReference type="SUPFAM" id="SSF140864">
    <property type="entry name" value="TROVE domain-like"/>
    <property type="match status" value="1"/>
</dbReference>
<sequence>MLISRFDSPTSSLGSVPAPSAPVTTTGESTTAHQGGAAFVRDARSELFLPAVVTMVGQETFHEPAGLRDSRFRALVRQSAVEDPEWTAGLLGWLRGAARTRTASLVGAAEFAHARLAAGLSGHSRQVVDAVLQRPDEPRELLAYWTSHHGRALPKPVKRGCRRRRRRLYDGRALLKYDTASKRFRFGDVLHLVHAAPDPAKPWQGELFRYALDRRHHPDRAVPPASQRVLTAHRALTALPAEERRAVLTAPDGAERLAAAGMPRH</sequence>
<evidence type="ECO:0000313" key="3">
    <source>
        <dbReference type="EMBL" id="QOV44327.1"/>
    </source>
</evidence>
<organism evidence="3 4">
    <name type="scientific">Streptomyces chromofuscus</name>
    <dbReference type="NCBI Taxonomy" id="42881"/>
    <lineage>
        <taxon>Bacteria</taxon>
        <taxon>Bacillati</taxon>
        <taxon>Actinomycetota</taxon>
        <taxon>Actinomycetes</taxon>
        <taxon>Kitasatosporales</taxon>
        <taxon>Streptomycetaceae</taxon>
        <taxon>Streptomyces</taxon>
    </lineage>
</organism>
<dbReference type="GO" id="GO:0003723">
    <property type="term" value="F:RNA binding"/>
    <property type="evidence" value="ECO:0007669"/>
    <property type="project" value="InterPro"/>
</dbReference>
<gene>
    <name evidence="3" type="ORF">IPT68_32665</name>
</gene>
<reference evidence="3 4" key="1">
    <citation type="submission" date="2020-10" db="EMBL/GenBank/DDBJ databases">
        <title>Streptomyces chromofuscus complate genome analysis.</title>
        <authorList>
            <person name="Anwar N."/>
        </authorList>
    </citation>
    <scope>NUCLEOTIDE SEQUENCE [LARGE SCALE GENOMIC DNA]</scope>
    <source>
        <strain evidence="3 4">DSM 40273</strain>
    </source>
</reference>
<feature type="domain" description="TROVE" evidence="2">
    <location>
        <begin position="30"/>
        <end position="265"/>
    </location>
</feature>
<name>A0A7M2T6L6_STRCW</name>
<evidence type="ECO:0000256" key="1">
    <source>
        <dbReference type="SAM" id="MobiDB-lite"/>
    </source>
</evidence>
<keyword evidence="4" id="KW-1185">Reference proteome</keyword>
<dbReference type="EMBL" id="CP063374">
    <property type="protein sequence ID" value="QOV44327.1"/>
    <property type="molecule type" value="Genomic_DNA"/>
</dbReference>
<evidence type="ECO:0000313" key="4">
    <source>
        <dbReference type="Proteomes" id="UP000594008"/>
    </source>
</evidence>
<feature type="region of interest" description="Disordered" evidence="1">
    <location>
        <begin position="1"/>
        <end position="34"/>
    </location>
</feature>
<dbReference type="PROSITE" id="PS50988">
    <property type="entry name" value="TROVE"/>
    <property type="match status" value="1"/>
</dbReference>
<protein>
    <recommendedName>
        <fullName evidence="2">TROVE domain-containing protein</fullName>
    </recommendedName>
</protein>
<dbReference type="AlphaFoldDB" id="A0A7M2T6L6"/>
<dbReference type="InterPro" id="IPR037214">
    <property type="entry name" value="TROVE_dom_sf"/>
</dbReference>
<accession>A0A7M2T6L6</accession>
<evidence type="ECO:0000259" key="2">
    <source>
        <dbReference type="PROSITE" id="PS50988"/>
    </source>
</evidence>
<proteinExistence type="predicted"/>
<feature type="compositionally biased region" description="Polar residues" evidence="1">
    <location>
        <begin position="22"/>
        <end position="33"/>
    </location>
</feature>